<evidence type="ECO:0000313" key="1">
    <source>
        <dbReference type="EMBL" id="CAD6237928.1"/>
    </source>
</evidence>
<dbReference type="Proteomes" id="UP000604825">
    <property type="component" value="Unassembled WGS sequence"/>
</dbReference>
<proteinExistence type="predicted"/>
<dbReference type="PANTHER" id="PTHR36712:SF1">
    <property type="entry name" value="TRANSMEMBRANE PROTEIN"/>
    <property type="match status" value="1"/>
</dbReference>
<protein>
    <submittedName>
        <fullName evidence="1">Uncharacterized protein</fullName>
    </submittedName>
</protein>
<accession>A0A811PAX6</accession>
<comment type="caution">
    <text evidence="1">The sequence shown here is derived from an EMBL/GenBank/DDBJ whole genome shotgun (WGS) entry which is preliminary data.</text>
</comment>
<dbReference type="PANTHER" id="PTHR36712">
    <property type="entry name" value="TRANSMEMBRANE PROTEIN"/>
    <property type="match status" value="1"/>
</dbReference>
<name>A0A811PAX6_9POAL</name>
<dbReference type="EMBL" id="CAJGYO010000006">
    <property type="protein sequence ID" value="CAD6237928.1"/>
    <property type="molecule type" value="Genomic_DNA"/>
</dbReference>
<sequence length="208" mass="22448">MVRRPAFSHSRHPALPACPVPFSASSRLRVRLETAAIGRFPAAARPLPPLSARPPHHRRPSWCRGRAIAASPSSTPAPSPPHSPVWGVAALRQSAGAGCDKQLAGSAGGHPVSRAPCAALTWPLLLAFSCSEMDILYQSFCRTRAGISRADQYYASYPAGTELLTDTAKLYKAALGNCFEIDEWGPIEFSIMAKHFDRQGNHHTPTML</sequence>
<keyword evidence="2" id="KW-1185">Reference proteome</keyword>
<evidence type="ECO:0000313" key="2">
    <source>
        <dbReference type="Proteomes" id="UP000604825"/>
    </source>
</evidence>
<gene>
    <name evidence="1" type="ORF">NCGR_LOCUS25324</name>
</gene>
<dbReference type="AlphaFoldDB" id="A0A811PAX6"/>
<dbReference type="OrthoDB" id="2012779at2759"/>
<reference evidence="1" key="1">
    <citation type="submission" date="2020-10" db="EMBL/GenBank/DDBJ databases">
        <authorList>
            <person name="Han B."/>
            <person name="Lu T."/>
            <person name="Zhao Q."/>
            <person name="Huang X."/>
            <person name="Zhao Y."/>
        </authorList>
    </citation>
    <scope>NUCLEOTIDE SEQUENCE</scope>
</reference>
<organism evidence="1 2">
    <name type="scientific">Miscanthus lutarioriparius</name>
    <dbReference type="NCBI Taxonomy" id="422564"/>
    <lineage>
        <taxon>Eukaryota</taxon>
        <taxon>Viridiplantae</taxon>
        <taxon>Streptophyta</taxon>
        <taxon>Embryophyta</taxon>
        <taxon>Tracheophyta</taxon>
        <taxon>Spermatophyta</taxon>
        <taxon>Magnoliopsida</taxon>
        <taxon>Liliopsida</taxon>
        <taxon>Poales</taxon>
        <taxon>Poaceae</taxon>
        <taxon>PACMAD clade</taxon>
        <taxon>Panicoideae</taxon>
        <taxon>Andropogonodae</taxon>
        <taxon>Andropogoneae</taxon>
        <taxon>Saccharinae</taxon>
        <taxon>Miscanthus</taxon>
    </lineage>
</organism>